<accession>A0ACA9K340</accession>
<sequence length="365" mass="42773">MDYFNQTDPECWSLLGYLHWRSNFVDFASKTYEHSVFIDIIRKISCQVGVKGEIARLILRDLKDIKNSPEVNAFWNNYNNTNIQRKRKLWQIESSDQLEKEVKLIRNERIKAQYSELTQSQFVETNASIMNLSSILNDPGESYSTIALNDDGFKTPSQRPCKMTITMPQKPTLCDKSEKNVFESTIMTLPNPDHPFQKYTFNWIEVQANCIKDAKMLFPEFDLKLNKVDRICFKVSSNKEVIFIKVSRGPENAILKHIREDTEKLIKESMFGLVALLRDFLDKNAKYVRNICTYIVQCIGDRITLSEFCLDRRHYYKISQIKSAILPFSFEEVENFIEVFELLYALVKLILADFNSNEPTIRDWI</sequence>
<comment type="caution">
    <text evidence="1">The sequence shown here is derived from an EMBL/GenBank/DDBJ whole genome shotgun (WGS) entry which is preliminary data.</text>
</comment>
<protein>
    <submittedName>
        <fullName evidence="1">204_t:CDS:1</fullName>
    </submittedName>
</protein>
<proteinExistence type="predicted"/>
<evidence type="ECO:0000313" key="1">
    <source>
        <dbReference type="EMBL" id="CAG8449372.1"/>
    </source>
</evidence>
<name>A0ACA9K340_9GLOM</name>
<dbReference type="Proteomes" id="UP000789860">
    <property type="component" value="Unassembled WGS sequence"/>
</dbReference>
<reference evidence="1" key="1">
    <citation type="submission" date="2021-06" db="EMBL/GenBank/DDBJ databases">
        <authorList>
            <person name="Kallberg Y."/>
            <person name="Tangrot J."/>
            <person name="Rosling A."/>
        </authorList>
    </citation>
    <scope>NUCLEOTIDE SEQUENCE</scope>
    <source>
        <strain evidence="1">AU212A</strain>
    </source>
</reference>
<evidence type="ECO:0000313" key="2">
    <source>
        <dbReference type="Proteomes" id="UP000789860"/>
    </source>
</evidence>
<keyword evidence="2" id="KW-1185">Reference proteome</keyword>
<organism evidence="1 2">
    <name type="scientific">Scutellospora calospora</name>
    <dbReference type="NCBI Taxonomy" id="85575"/>
    <lineage>
        <taxon>Eukaryota</taxon>
        <taxon>Fungi</taxon>
        <taxon>Fungi incertae sedis</taxon>
        <taxon>Mucoromycota</taxon>
        <taxon>Glomeromycotina</taxon>
        <taxon>Glomeromycetes</taxon>
        <taxon>Diversisporales</taxon>
        <taxon>Gigasporaceae</taxon>
        <taxon>Scutellospora</taxon>
    </lineage>
</organism>
<gene>
    <name evidence="1" type="ORF">SCALOS_LOCUS1111</name>
</gene>
<dbReference type="EMBL" id="CAJVPM010000680">
    <property type="protein sequence ID" value="CAG8449372.1"/>
    <property type="molecule type" value="Genomic_DNA"/>
</dbReference>